<sequence length="300" mass="33040">MTTRVNLETFINTTLTNIQQSTSQMSKLQEQISTGKKINRPSDEPAGARKILNLRSEDLRLDQFSSNIQTATQSLEFGESVLQNTSNMIQRVQELTMQGVSDTVDQNGRNIIASEINQLLESVLQSANSSRSGRYAFAGTKTTTVPFEATRNSKGEISTVTYKGNREKIEYQIGPATTVQINQPGDEVFMDNKLFDTIIKIRDNLANGTVAFARNELDNLDNAFNSILNSIAKSGGVTSTLELVDNRIADTKLSLKDVLASTESADITELVLKLKEQENIFQASLASGALIFRTSILDFL</sequence>
<feature type="domain" description="Flagellin N-terminal" evidence="1">
    <location>
        <begin position="9"/>
        <end position="142"/>
    </location>
</feature>
<dbReference type="EMBL" id="MAYW01000074">
    <property type="protein sequence ID" value="ODS32173.1"/>
    <property type="molecule type" value="Genomic_DNA"/>
</dbReference>
<dbReference type="InterPro" id="IPR001029">
    <property type="entry name" value="Flagellin_N"/>
</dbReference>
<dbReference type="InterPro" id="IPR013384">
    <property type="entry name" value="Flagell_FlgL"/>
</dbReference>
<comment type="caution">
    <text evidence="2">The sequence shown here is derived from an EMBL/GenBank/DDBJ whole genome shotgun (WGS) entry which is preliminary data.</text>
</comment>
<dbReference type="PANTHER" id="PTHR42792">
    <property type="entry name" value="FLAGELLIN"/>
    <property type="match status" value="1"/>
</dbReference>
<evidence type="ECO:0000259" key="1">
    <source>
        <dbReference type="Pfam" id="PF00669"/>
    </source>
</evidence>
<reference evidence="2 3" key="1">
    <citation type="submission" date="2016-07" db="EMBL/GenBank/DDBJ databases">
        <title>Draft genome of Scalindua rubra, obtained from a brine-seawater interface in the Red Sea, sheds light on salt adaptation in anammox bacteria.</title>
        <authorList>
            <person name="Speth D.R."/>
            <person name="Lagkouvardos I."/>
            <person name="Wang Y."/>
            <person name="Qian P.-Y."/>
            <person name="Dutilh B.E."/>
            <person name="Jetten M.S."/>
        </authorList>
    </citation>
    <scope>NUCLEOTIDE SEQUENCE [LARGE SCALE GENOMIC DNA]</scope>
    <source>
        <strain evidence="2">BSI-1</strain>
    </source>
</reference>
<keyword evidence="2" id="KW-0282">Flagellum</keyword>
<dbReference type="Gene3D" id="1.20.1330.10">
    <property type="entry name" value="f41 fragment of flagellin, N-terminal domain"/>
    <property type="match status" value="1"/>
</dbReference>
<evidence type="ECO:0000313" key="2">
    <source>
        <dbReference type="EMBL" id="ODS32173.1"/>
    </source>
</evidence>
<protein>
    <submittedName>
        <fullName evidence="2">Flagellar hook-associated protein FlgL</fullName>
    </submittedName>
</protein>
<keyword evidence="2" id="KW-0966">Cell projection</keyword>
<dbReference type="AlphaFoldDB" id="A0A1E3X971"/>
<dbReference type="GO" id="GO:0005198">
    <property type="term" value="F:structural molecule activity"/>
    <property type="evidence" value="ECO:0007669"/>
    <property type="project" value="InterPro"/>
</dbReference>
<dbReference type="InterPro" id="IPR001492">
    <property type="entry name" value="Flagellin"/>
</dbReference>
<dbReference type="GO" id="GO:0071973">
    <property type="term" value="P:bacterial-type flagellum-dependent cell motility"/>
    <property type="evidence" value="ECO:0007669"/>
    <property type="project" value="InterPro"/>
</dbReference>
<dbReference type="PANTHER" id="PTHR42792:SF1">
    <property type="entry name" value="FLAGELLAR HOOK-ASSOCIATED PROTEIN 3"/>
    <property type="match status" value="1"/>
</dbReference>
<dbReference type="SUPFAM" id="SSF64518">
    <property type="entry name" value="Phase 1 flagellin"/>
    <property type="match status" value="1"/>
</dbReference>
<dbReference type="Pfam" id="PF00669">
    <property type="entry name" value="Flagellin_N"/>
    <property type="match status" value="1"/>
</dbReference>
<gene>
    <name evidence="2" type="primary">flgL</name>
    <name evidence="2" type="ORF">SCARUB_02692</name>
</gene>
<name>A0A1E3X971_9BACT</name>
<evidence type="ECO:0000313" key="3">
    <source>
        <dbReference type="Proteomes" id="UP000094056"/>
    </source>
</evidence>
<keyword evidence="2" id="KW-0969">Cilium</keyword>
<dbReference type="GO" id="GO:0009424">
    <property type="term" value="C:bacterial-type flagellum hook"/>
    <property type="evidence" value="ECO:0007669"/>
    <property type="project" value="InterPro"/>
</dbReference>
<dbReference type="NCBIfam" id="TIGR02550">
    <property type="entry name" value="flagell_flgL"/>
    <property type="match status" value="1"/>
</dbReference>
<proteinExistence type="predicted"/>
<accession>A0A1E3X971</accession>
<dbReference type="Proteomes" id="UP000094056">
    <property type="component" value="Unassembled WGS sequence"/>
</dbReference>
<organism evidence="2 3">
    <name type="scientific">Candidatus Scalindua rubra</name>
    <dbReference type="NCBI Taxonomy" id="1872076"/>
    <lineage>
        <taxon>Bacteria</taxon>
        <taxon>Pseudomonadati</taxon>
        <taxon>Planctomycetota</taxon>
        <taxon>Candidatus Brocadiia</taxon>
        <taxon>Candidatus Brocadiales</taxon>
        <taxon>Candidatus Scalinduaceae</taxon>
        <taxon>Candidatus Scalindua</taxon>
    </lineage>
</organism>